<reference evidence="2 3" key="1">
    <citation type="journal article" date="2008" name="Nature">
        <title>The Phaeodactylum genome reveals the evolutionary history of diatom genomes.</title>
        <authorList>
            <person name="Bowler C."/>
            <person name="Allen A.E."/>
            <person name="Badger J.H."/>
            <person name="Grimwood J."/>
            <person name="Jabbari K."/>
            <person name="Kuo A."/>
            <person name="Maheswari U."/>
            <person name="Martens C."/>
            <person name="Maumus F."/>
            <person name="Otillar R.P."/>
            <person name="Rayko E."/>
            <person name="Salamov A."/>
            <person name="Vandepoele K."/>
            <person name="Beszteri B."/>
            <person name="Gruber A."/>
            <person name="Heijde M."/>
            <person name="Katinka M."/>
            <person name="Mock T."/>
            <person name="Valentin K."/>
            <person name="Verret F."/>
            <person name="Berges J.A."/>
            <person name="Brownlee C."/>
            <person name="Cadoret J.P."/>
            <person name="Chiovitti A."/>
            <person name="Choi C.J."/>
            <person name="Coesel S."/>
            <person name="De Martino A."/>
            <person name="Detter J.C."/>
            <person name="Durkin C."/>
            <person name="Falciatore A."/>
            <person name="Fournet J."/>
            <person name="Haruta M."/>
            <person name="Huysman M.J."/>
            <person name="Jenkins B.D."/>
            <person name="Jiroutova K."/>
            <person name="Jorgensen R.E."/>
            <person name="Joubert Y."/>
            <person name="Kaplan A."/>
            <person name="Kroger N."/>
            <person name="Kroth P.G."/>
            <person name="La Roche J."/>
            <person name="Lindquist E."/>
            <person name="Lommer M."/>
            <person name="Martin-Jezequel V."/>
            <person name="Lopez P.J."/>
            <person name="Lucas S."/>
            <person name="Mangogna M."/>
            <person name="McGinnis K."/>
            <person name="Medlin L.K."/>
            <person name="Montsant A."/>
            <person name="Oudot-Le Secq M.P."/>
            <person name="Napoli C."/>
            <person name="Obornik M."/>
            <person name="Parker M.S."/>
            <person name="Petit J.L."/>
            <person name="Porcel B.M."/>
            <person name="Poulsen N."/>
            <person name="Robison M."/>
            <person name="Rychlewski L."/>
            <person name="Rynearson T.A."/>
            <person name="Schmutz J."/>
            <person name="Shapiro H."/>
            <person name="Siaut M."/>
            <person name="Stanley M."/>
            <person name="Sussman M.R."/>
            <person name="Taylor A.R."/>
            <person name="Vardi A."/>
            <person name="von Dassow P."/>
            <person name="Vyverman W."/>
            <person name="Willis A."/>
            <person name="Wyrwicz L.S."/>
            <person name="Rokhsar D.S."/>
            <person name="Weissenbach J."/>
            <person name="Armbrust E.V."/>
            <person name="Green B.R."/>
            <person name="Van de Peer Y."/>
            <person name="Grigoriev I.V."/>
        </authorList>
    </citation>
    <scope>NUCLEOTIDE SEQUENCE [LARGE SCALE GENOMIC DNA]</scope>
    <source>
        <strain evidence="2 3">CCAP 1055/1</strain>
    </source>
</reference>
<protein>
    <submittedName>
        <fullName evidence="2">Uncharacterized protein</fullName>
    </submittedName>
</protein>
<dbReference type="PaxDb" id="2850-Phatrdraft1600"/>
<evidence type="ECO:0000313" key="3">
    <source>
        <dbReference type="Proteomes" id="UP000000759"/>
    </source>
</evidence>
<dbReference type="KEGG" id="pti:PHATRDRAFT_bd1600"/>
<name>B7S3S2_PHATC</name>
<evidence type="ECO:0000256" key="1">
    <source>
        <dbReference type="SAM" id="SignalP"/>
    </source>
</evidence>
<keyword evidence="3" id="KW-1185">Reference proteome</keyword>
<feature type="chain" id="PRO_5002860787" evidence="1">
    <location>
        <begin position="19"/>
        <end position="220"/>
    </location>
</feature>
<dbReference type="AlphaFoldDB" id="B7S3S2"/>
<keyword evidence="1" id="KW-0732">Signal</keyword>
<dbReference type="Proteomes" id="UP000000759">
    <property type="component" value="Unassembled WGS sequence"/>
</dbReference>
<dbReference type="HOGENOM" id="CLU_1889840_0_0_1"/>
<dbReference type="InParanoid" id="B7S3S2"/>
<gene>
    <name evidence="2" type="ORF">PHATRDRAFT_bd1600</name>
</gene>
<accession>B7S3S2</accession>
<proteinExistence type="predicted"/>
<dbReference type="RefSeq" id="XP_002176212.1">
    <property type="nucleotide sequence ID" value="XM_002176176.1"/>
</dbReference>
<dbReference type="GeneID" id="7204963"/>
<organism evidence="2 3">
    <name type="scientific">Phaeodactylum tricornutum (strain CCAP 1055/1)</name>
    <dbReference type="NCBI Taxonomy" id="556484"/>
    <lineage>
        <taxon>Eukaryota</taxon>
        <taxon>Sar</taxon>
        <taxon>Stramenopiles</taxon>
        <taxon>Ochrophyta</taxon>
        <taxon>Bacillariophyta</taxon>
        <taxon>Bacillariophyceae</taxon>
        <taxon>Bacillariophycidae</taxon>
        <taxon>Naviculales</taxon>
        <taxon>Phaeodactylaceae</taxon>
        <taxon>Phaeodactylum</taxon>
    </lineage>
</organism>
<evidence type="ECO:0000313" key="2">
    <source>
        <dbReference type="EMBL" id="EEC42790.1"/>
    </source>
</evidence>
<reference evidence="3" key="2">
    <citation type="submission" date="2008-08" db="EMBL/GenBank/DDBJ databases">
        <authorList>
            <consortium name="Diatom Consortium"/>
            <person name="Grigoriev I."/>
            <person name="Grimwood J."/>
            <person name="Kuo A."/>
            <person name="Otillar R.P."/>
            <person name="Salamov A."/>
            <person name="Detter J.C."/>
            <person name="Lindquist E."/>
            <person name="Shapiro H."/>
            <person name="Lucas S."/>
            <person name="Glavina del Rio T."/>
            <person name="Pitluck S."/>
            <person name="Rokhsar D."/>
            <person name="Bowler C."/>
        </authorList>
    </citation>
    <scope>GENOME REANNOTATION</scope>
    <source>
        <strain evidence="3">CCAP 1055/1</strain>
    </source>
</reference>
<feature type="signal peptide" evidence="1">
    <location>
        <begin position="1"/>
        <end position="18"/>
    </location>
</feature>
<dbReference type="EMBL" id="DS999270">
    <property type="protein sequence ID" value="EEC42790.1"/>
    <property type="molecule type" value="Genomic_DNA"/>
</dbReference>
<sequence>MRFSGALGLLLTFKSARAFSVLPAPSAATSGKHAFCYPASTVVLTTHLYSLLDNIKSDSYNLISTNNNQGDDVNLSDAYEMFVADLVFSTNNPRVDEVRIGLRDLYNIIIDIQTRVEVSKLAEQRQAVKAASVEQCRTIQARAIETQTNKEEMDHQQVKQSFYKTEITPEICLSYEGLLKTVLPLYRAGDFRNVSILTSITKAQVVAAPALWLEQKWLHD</sequence>